<evidence type="ECO:0000313" key="12">
    <source>
        <dbReference type="EMBL" id="KAK3208190.1"/>
    </source>
</evidence>
<evidence type="ECO:0000256" key="2">
    <source>
        <dbReference type="ARBA" id="ARBA00008873"/>
    </source>
</evidence>
<gene>
    <name evidence="12" type="ORF">GRF29_96g1713761</name>
</gene>
<dbReference type="GO" id="GO:1904257">
    <property type="term" value="P:zinc ion import into Golgi lumen"/>
    <property type="evidence" value="ECO:0007669"/>
    <property type="project" value="TreeGrafter"/>
</dbReference>
<feature type="region of interest" description="Disordered" evidence="9">
    <location>
        <begin position="866"/>
        <end position="950"/>
    </location>
</feature>
<comment type="caution">
    <text evidence="12">The sequence shown here is derived from an EMBL/GenBank/DDBJ whole genome shotgun (WGS) entry which is preliminary data.</text>
</comment>
<dbReference type="InterPro" id="IPR002524">
    <property type="entry name" value="Cation_efflux"/>
</dbReference>
<dbReference type="GO" id="GO:0005794">
    <property type="term" value="C:Golgi apparatus"/>
    <property type="evidence" value="ECO:0007669"/>
    <property type="project" value="TreeGrafter"/>
</dbReference>
<evidence type="ECO:0000256" key="4">
    <source>
        <dbReference type="ARBA" id="ARBA00022692"/>
    </source>
</evidence>
<feature type="transmembrane region" description="Helical" evidence="10">
    <location>
        <begin position="712"/>
        <end position="730"/>
    </location>
</feature>
<dbReference type="PANTHER" id="PTHR45755">
    <property type="match status" value="1"/>
</dbReference>
<feature type="transmembrane region" description="Helical" evidence="10">
    <location>
        <begin position="325"/>
        <end position="343"/>
    </location>
</feature>
<dbReference type="GO" id="GO:0005385">
    <property type="term" value="F:zinc ion transmembrane transporter activity"/>
    <property type="evidence" value="ECO:0007669"/>
    <property type="project" value="UniProtKB-UniRule"/>
</dbReference>
<evidence type="ECO:0000256" key="10">
    <source>
        <dbReference type="SAM" id="Phobius"/>
    </source>
</evidence>
<dbReference type="SUPFAM" id="SSF161111">
    <property type="entry name" value="Cation efflux protein transmembrane domain-like"/>
    <property type="match status" value="1"/>
</dbReference>
<feature type="compositionally biased region" description="Polar residues" evidence="9">
    <location>
        <begin position="103"/>
        <end position="112"/>
    </location>
</feature>
<reference evidence="12 13" key="1">
    <citation type="submission" date="2021-02" db="EMBL/GenBank/DDBJ databases">
        <title>Genome assembly of Pseudopithomyces chartarum.</title>
        <authorList>
            <person name="Jauregui R."/>
            <person name="Singh J."/>
            <person name="Voisey C."/>
        </authorList>
    </citation>
    <scope>NUCLEOTIDE SEQUENCE [LARGE SCALE GENOMIC DNA]</scope>
    <source>
        <strain evidence="12 13">AGR01</strain>
    </source>
</reference>
<dbReference type="GO" id="GO:0031410">
    <property type="term" value="C:cytoplasmic vesicle"/>
    <property type="evidence" value="ECO:0007669"/>
    <property type="project" value="TreeGrafter"/>
</dbReference>
<keyword evidence="7 10" id="KW-0472">Membrane</keyword>
<proteinExistence type="inferred from homology"/>
<keyword evidence="3 8" id="KW-0813">Transport</keyword>
<comment type="subcellular location">
    <subcellularLocation>
        <location evidence="8">Endoplasmic reticulum membrane</location>
        <topology evidence="8">Multi-pass membrane protein</topology>
    </subcellularLocation>
    <subcellularLocation>
        <location evidence="1">Membrane</location>
        <topology evidence="1">Multi-pass membrane protein</topology>
    </subcellularLocation>
</comment>
<feature type="transmembrane region" description="Helical" evidence="10">
    <location>
        <begin position="768"/>
        <end position="793"/>
    </location>
</feature>
<accession>A0AAN6RGU5</accession>
<keyword evidence="8" id="KW-0256">Endoplasmic reticulum</keyword>
<dbReference type="InterPro" id="IPR045316">
    <property type="entry name" value="Msc2-like"/>
</dbReference>
<dbReference type="EMBL" id="WVTA01000008">
    <property type="protein sequence ID" value="KAK3208190.1"/>
    <property type="molecule type" value="Genomic_DNA"/>
</dbReference>
<feature type="transmembrane region" description="Helical" evidence="10">
    <location>
        <begin position="446"/>
        <end position="466"/>
    </location>
</feature>
<evidence type="ECO:0000313" key="13">
    <source>
        <dbReference type="Proteomes" id="UP001280581"/>
    </source>
</evidence>
<feature type="transmembrane region" description="Helical" evidence="10">
    <location>
        <begin position="364"/>
        <end position="382"/>
    </location>
</feature>
<feature type="transmembrane region" description="Helical" evidence="10">
    <location>
        <begin position="529"/>
        <end position="548"/>
    </location>
</feature>
<feature type="domain" description="Cation efflux protein transmembrane" evidence="11">
    <location>
        <begin position="610"/>
        <end position="825"/>
    </location>
</feature>
<evidence type="ECO:0000256" key="7">
    <source>
        <dbReference type="ARBA" id="ARBA00023136"/>
    </source>
</evidence>
<dbReference type="GO" id="GO:0005789">
    <property type="term" value="C:endoplasmic reticulum membrane"/>
    <property type="evidence" value="ECO:0007669"/>
    <property type="project" value="UniProtKB-SubCell"/>
</dbReference>
<dbReference type="InterPro" id="IPR058533">
    <property type="entry name" value="Cation_efflux_TM"/>
</dbReference>
<evidence type="ECO:0000256" key="5">
    <source>
        <dbReference type="ARBA" id="ARBA00022989"/>
    </source>
</evidence>
<dbReference type="InterPro" id="IPR027469">
    <property type="entry name" value="Cation_efflux_TMD_sf"/>
</dbReference>
<dbReference type="Pfam" id="PF01545">
    <property type="entry name" value="Cation_efflux"/>
    <property type="match status" value="1"/>
</dbReference>
<dbReference type="Proteomes" id="UP001280581">
    <property type="component" value="Unassembled WGS sequence"/>
</dbReference>
<evidence type="ECO:0000256" key="3">
    <source>
        <dbReference type="ARBA" id="ARBA00022448"/>
    </source>
</evidence>
<evidence type="ECO:0000259" key="11">
    <source>
        <dbReference type="Pfam" id="PF01545"/>
    </source>
</evidence>
<dbReference type="AlphaFoldDB" id="A0AAN6RGU5"/>
<name>A0AAN6RGU5_9PLEO</name>
<dbReference type="FunFam" id="1.20.1510.10:FF:000014">
    <property type="entry name" value="Cation efflux protein/ zinc transporter"/>
    <property type="match status" value="1"/>
</dbReference>
<dbReference type="PANTHER" id="PTHR45755:SF4">
    <property type="entry name" value="ZINC TRANSPORTER 7"/>
    <property type="match status" value="1"/>
</dbReference>
<protein>
    <recommendedName>
        <fullName evidence="8">Zinc transporter</fullName>
    </recommendedName>
</protein>
<dbReference type="GO" id="GO:0006882">
    <property type="term" value="P:intracellular zinc ion homeostasis"/>
    <property type="evidence" value="ECO:0007669"/>
    <property type="project" value="InterPro"/>
</dbReference>
<dbReference type="NCBIfam" id="TIGR01297">
    <property type="entry name" value="CDF"/>
    <property type="match status" value="1"/>
</dbReference>
<feature type="transmembrane region" description="Helical" evidence="10">
    <location>
        <begin position="678"/>
        <end position="697"/>
    </location>
</feature>
<feature type="region of interest" description="Disordered" evidence="9">
    <location>
        <begin position="74"/>
        <end position="175"/>
    </location>
</feature>
<keyword evidence="6 8" id="KW-0406">Ion transport</keyword>
<feature type="compositionally biased region" description="Basic residues" evidence="9">
    <location>
        <begin position="128"/>
        <end position="138"/>
    </location>
</feature>
<feature type="compositionally biased region" description="Basic residues" evidence="9">
    <location>
        <begin position="559"/>
        <end position="575"/>
    </location>
</feature>
<feature type="compositionally biased region" description="Polar residues" evidence="9">
    <location>
        <begin position="74"/>
        <end position="83"/>
    </location>
</feature>
<feature type="region of interest" description="Disordered" evidence="9">
    <location>
        <begin position="551"/>
        <end position="575"/>
    </location>
</feature>
<feature type="transmembrane region" description="Helical" evidence="10">
    <location>
        <begin position="608"/>
        <end position="627"/>
    </location>
</feature>
<evidence type="ECO:0000256" key="9">
    <source>
        <dbReference type="SAM" id="MobiDB-lite"/>
    </source>
</evidence>
<comment type="function">
    <text evidence="8">Functions as a zinc transporter.</text>
</comment>
<dbReference type="Gene3D" id="1.20.1510.10">
    <property type="entry name" value="Cation efflux protein transmembrane domain"/>
    <property type="match status" value="1"/>
</dbReference>
<keyword evidence="13" id="KW-1185">Reference proteome</keyword>
<feature type="transmembrane region" description="Helical" evidence="10">
    <location>
        <begin position="799"/>
        <end position="817"/>
    </location>
</feature>
<evidence type="ECO:0000256" key="6">
    <source>
        <dbReference type="ARBA" id="ARBA00023065"/>
    </source>
</evidence>
<organism evidence="12 13">
    <name type="scientific">Pseudopithomyces chartarum</name>
    <dbReference type="NCBI Taxonomy" id="1892770"/>
    <lineage>
        <taxon>Eukaryota</taxon>
        <taxon>Fungi</taxon>
        <taxon>Dikarya</taxon>
        <taxon>Ascomycota</taxon>
        <taxon>Pezizomycotina</taxon>
        <taxon>Dothideomycetes</taxon>
        <taxon>Pleosporomycetidae</taxon>
        <taxon>Pleosporales</taxon>
        <taxon>Massarineae</taxon>
        <taxon>Didymosphaeriaceae</taxon>
        <taxon>Pseudopithomyces</taxon>
    </lineage>
</organism>
<feature type="compositionally biased region" description="Basic and acidic residues" evidence="9">
    <location>
        <begin position="739"/>
        <end position="758"/>
    </location>
</feature>
<comment type="similarity">
    <text evidence="2 8">Belongs to the cation diffusion facilitator (CDF) transporter (TC 2.A.4) family. SLC30A subfamily.</text>
</comment>
<evidence type="ECO:0000256" key="1">
    <source>
        <dbReference type="ARBA" id="ARBA00004141"/>
    </source>
</evidence>
<evidence type="ECO:0000256" key="8">
    <source>
        <dbReference type="RuleBase" id="RU369017"/>
    </source>
</evidence>
<feature type="compositionally biased region" description="Basic and acidic residues" evidence="9">
    <location>
        <begin position="150"/>
        <end position="164"/>
    </location>
</feature>
<keyword evidence="4 10" id="KW-0812">Transmembrane</keyword>
<feature type="transmembrane region" description="Helical" evidence="10">
    <location>
        <begin position="478"/>
        <end position="500"/>
    </location>
</feature>
<feature type="region of interest" description="Disordered" evidence="9">
    <location>
        <begin position="736"/>
        <end position="758"/>
    </location>
</feature>
<sequence>MRIAPANLDPKSLLHRSRASALSSRLVGRGQAISSGPPNALRMASTYALPIDNSSPARGHGHSRSHYAADRLTSWNPQMNGLSPPQLPPHQPAGGHRHARSEMNGQSYSQGLSPYGHDHNQSQGHSHSNSHSHAHSHSRSNGSTYTLKPFMERPKGRPRGESDLGRPAGAKSAVGSHAFSPIHEHEAPSFPSQSSWLELPEALTALLVPLPYVFASLAYSHFVSQKQQLPDVLAETVVDPISSPHSLSGGQLLHACTLSSATLILAGLISKFRLTADEPLDRRKGYGTSEKQDTAKYLSADSIRRAATHALSILLPFYATMQLGGARTALILLVALTAGLGCLDQKPGKHSSWDSTRRTLRTRKATYGALLIAVFVHAYLSVDAAGIVLGYLALAISLFAIPPPLPTAGWSLMTGSQGQNGWATQTSGRASLPKPSSTLVGTPQDANLTIGAGLSLTLATVLYATFSSSAPSLARHALLFSTFSIASATASVYFSFPAALRSQKKGGLAIGGLLVSAFAYFEHLEWHTFVTSAILLGATVFDTGISAISRPSSSDHSHAGHAHTHSHSHSHEHHLHGNHSRISRFIISRCTPGSILHSVMIEKDSRRIAYFGVLNLSFMMVQFFYGYVSGSLGLLTDSIHMLFDCAGLAVGLAAAVMSKWRPNAAFPYGYGKVDTLSGFANGVFLLLVSVEIIFDAFERLWEGHELQRLNELLIVSVLGFLVNIVGLTAFGHAHHGHGHSHDHDHGHDHGDHGHSHGHSHDNENMQGIFLHILADALGSVAVIISTLLTKYYGWSGWDPIASCIIAILIFLSAIPLVKSSGMRLMLSLPADVEYGLRNTLQELSSLRGVVGYTVPKFWMEDEGAAHAEAHAHEHEKCDHGHDHDHSHDHDHGHSHSHAEHNHGHDHSDHSHSGHDHSHGHADHSHDHSHHDHAHDHAHDHDHDHNHDHAPRGQRILGAIHIIAARGSDAEDVRERTAQFLKGRGMDVVIHVEREGEGNCWCGGGNKSN</sequence>
<keyword evidence="5 10" id="KW-1133">Transmembrane helix</keyword>